<dbReference type="SUPFAM" id="SSF55785">
    <property type="entry name" value="PYP-like sensor domain (PAS domain)"/>
    <property type="match status" value="1"/>
</dbReference>
<feature type="domain" description="Response regulatory" evidence="6">
    <location>
        <begin position="6"/>
        <end position="121"/>
    </location>
</feature>
<keyword evidence="9" id="KW-1185">Reference proteome</keyword>
<comment type="catalytic activity">
    <reaction evidence="1">
        <text>ATP + protein L-histidine = ADP + protein N-phospho-L-histidine.</text>
        <dbReference type="EC" id="2.7.13.3"/>
    </reaction>
</comment>
<dbReference type="KEGG" id="dalk:DSCA_17460"/>
<accession>A0A5K7YFK9</accession>
<feature type="domain" description="Histidine kinase" evidence="5">
    <location>
        <begin position="268"/>
        <end position="491"/>
    </location>
</feature>
<dbReference type="Pfam" id="PF00072">
    <property type="entry name" value="Response_reg"/>
    <property type="match status" value="2"/>
</dbReference>
<dbReference type="CDD" id="cd00082">
    <property type="entry name" value="HisKA"/>
    <property type="match status" value="1"/>
</dbReference>
<dbReference type="InterPro" id="IPR003661">
    <property type="entry name" value="HisK_dim/P_dom"/>
</dbReference>
<evidence type="ECO:0000313" key="8">
    <source>
        <dbReference type="EMBL" id="BBO67816.1"/>
    </source>
</evidence>
<evidence type="ECO:0000256" key="4">
    <source>
        <dbReference type="PROSITE-ProRule" id="PRU00169"/>
    </source>
</evidence>
<dbReference type="PANTHER" id="PTHR43065:SF42">
    <property type="entry name" value="TWO-COMPONENT SENSOR PPRA"/>
    <property type="match status" value="1"/>
</dbReference>
<dbReference type="InterPro" id="IPR004358">
    <property type="entry name" value="Sig_transdc_His_kin-like_C"/>
</dbReference>
<evidence type="ECO:0000256" key="3">
    <source>
        <dbReference type="ARBA" id="ARBA00022553"/>
    </source>
</evidence>
<proteinExistence type="predicted"/>
<dbReference type="PROSITE" id="PS50109">
    <property type="entry name" value="HIS_KIN"/>
    <property type="match status" value="1"/>
</dbReference>
<evidence type="ECO:0000313" key="9">
    <source>
        <dbReference type="Proteomes" id="UP000427906"/>
    </source>
</evidence>
<evidence type="ECO:0000259" key="6">
    <source>
        <dbReference type="PROSITE" id="PS50110"/>
    </source>
</evidence>
<dbReference type="Pfam" id="PF02518">
    <property type="entry name" value="HATPase_c"/>
    <property type="match status" value="1"/>
</dbReference>
<dbReference type="InterPro" id="IPR011006">
    <property type="entry name" value="CheY-like_superfamily"/>
</dbReference>
<organism evidence="8 9">
    <name type="scientific">Desulfosarcina alkanivorans</name>
    <dbReference type="NCBI Taxonomy" id="571177"/>
    <lineage>
        <taxon>Bacteria</taxon>
        <taxon>Pseudomonadati</taxon>
        <taxon>Thermodesulfobacteriota</taxon>
        <taxon>Desulfobacteria</taxon>
        <taxon>Desulfobacterales</taxon>
        <taxon>Desulfosarcinaceae</taxon>
        <taxon>Desulfosarcina</taxon>
    </lineage>
</organism>
<sequence>MEEKIRIIVVDDNKDLAENICDIMEEEGYIVDAAFDGSSAELKCRENVYDIALIDVRLPGIAGDELTQQFAELSPTTECIIMTGHASLESAIKAVNQSNVISYELKPLHIGRVLTLISQVSKRKELERELSEQKDLLKYMINSMPGLFYTIDEDNNFLYWNENFEHVSGFSHQEFQTKKALDFFAGESRVNMKKAIEQVFNDGQFEVEETLVNKDGERIPFLFSGKRVKFRNQKYLVGLGIDLCERKNLEEQFLQSQKMEVVGRFAGGMAHDFNNMLNVITGYSELALRKLNPADPLAKNLKMIENAAERSSDLTKQLLAFSRKQVISPKPVDINALILNMKKMIGRLIGEDIELVFNPGKDIWAIKVDHSQVDQVTVNLAVNAADAMPDGGKLTIETANKTLDEAFCSNHIDSVPGQYVLITVSDTGTGIEPEILSHIFEPFFTTKELGKGTGLGLSTVYGIIKQSHGFIYVHSEPGVGTRFKLYIPRWVGERQPPGTTTEKKTANVCSKILLVEDDDMVRQLTEDVLRNIGCTVISVSSPTQALEYCKGRNLDFHLLITDVVMPKMSGKELRDAIEVFKPGVKTLYISGYPANGNIRQDLLNDRASFLPKPFTVNQLVEKVQEALTD</sequence>
<dbReference type="SUPFAM" id="SSF47384">
    <property type="entry name" value="Homodimeric domain of signal transducing histidine kinase"/>
    <property type="match status" value="1"/>
</dbReference>
<dbReference type="InterPro" id="IPR036097">
    <property type="entry name" value="HisK_dim/P_sf"/>
</dbReference>
<feature type="domain" description="Response regulatory" evidence="6">
    <location>
        <begin position="511"/>
        <end position="627"/>
    </location>
</feature>
<dbReference type="Gene3D" id="3.30.565.10">
    <property type="entry name" value="Histidine kinase-like ATPase, C-terminal domain"/>
    <property type="match status" value="1"/>
</dbReference>
<dbReference type="SMART" id="SM00091">
    <property type="entry name" value="PAS"/>
    <property type="match status" value="1"/>
</dbReference>
<dbReference type="Pfam" id="PF00512">
    <property type="entry name" value="HisKA"/>
    <property type="match status" value="1"/>
</dbReference>
<evidence type="ECO:0000259" key="7">
    <source>
        <dbReference type="PROSITE" id="PS50112"/>
    </source>
</evidence>
<protein>
    <recommendedName>
        <fullName evidence="2">histidine kinase</fullName>
        <ecNumber evidence="2">2.7.13.3</ecNumber>
    </recommendedName>
</protein>
<dbReference type="PANTHER" id="PTHR43065">
    <property type="entry name" value="SENSOR HISTIDINE KINASE"/>
    <property type="match status" value="1"/>
</dbReference>
<name>A0A5K7YFK9_9BACT</name>
<dbReference type="PRINTS" id="PR00344">
    <property type="entry name" value="BCTRLSENSOR"/>
</dbReference>
<dbReference type="Pfam" id="PF13426">
    <property type="entry name" value="PAS_9"/>
    <property type="match status" value="1"/>
</dbReference>
<dbReference type="EMBL" id="AP021874">
    <property type="protein sequence ID" value="BBO67816.1"/>
    <property type="molecule type" value="Genomic_DNA"/>
</dbReference>
<evidence type="ECO:0000256" key="2">
    <source>
        <dbReference type="ARBA" id="ARBA00012438"/>
    </source>
</evidence>
<dbReference type="InterPro" id="IPR001789">
    <property type="entry name" value="Sig_transdc_resp-reg_receiver"/>
</dbReference>
<dbReference type="SUPFAM" id="SSF52172">
    <property type="entry name" value="CheY-like"/>
    <property type="match status" value="2"/>
</dbReference>
<dbReference type="SMART" id="SM00448">
    <property type="entry name" value="REC"/>
    <property type="match status" value="2"/>
</dbReference>
<feature type="domain" description="PAS" evidence="7">
    <location>
        <begin position="133"/>
        <end position="203"/>
    </location>
</feature>
<dbReference type="RefSeq" id="WP_167527673.1">
    <property type="nucleotide sequence ID" value="NZ_AP021874.1"/>
</dbReference>
<dbReference type="InterPro" id="IPR005467">
    <property type="entry name" value="His_kinase_dom"/>
</dbReference>
<reference evidence="8 9" key="1">
    <citation type="submission" date="2019-11" db="EMBL/GenBank/DDBJ databases">
        <title>Comparative genomics of hydrocarbon-degrading Desulfosarcina strains.</title>
        <authorList>
            <person name="Watanabe M."/>
            <person name="Kojima H."/>
            <person name="Fukui M."/>
        </authorList>
    </citation>
    <scope>NUCLEOTIDE SEQUENCE [LARGE SCALE GENOMIC DNA]</scope>
    <source>
        <strain evidence="8 9">PL12</strain>
    </source>
</reference>
<gene>
    <name evidence="8" type="ORF">DSCA_17460</name>
</gene>
<feature type="modified residue" description="4-aspartylphosphate" evidence="4">
    <location>
        <position position="562"/>
    </location>
</feature>
<dbReference type="SUPFAM" id="SSF55874">
    <property type="entry name" value="ATPase domain of HSP90 chaperone/DNA topoisomerase II/histidine kinase"/>
    <property type="match status" value="1"/>
</dbReference>
<dbReference type="EC" id="2.7.13.3" evidence="2"/>
<dbReference type="InterPro" id="IPR003594">
    <property type="entry name" value="HATPase_dom"/>
</dbReference>
<dbReference type="Proteomes" id="UP000427906">
    <property type="component" value="Chromosome"/>
</dbReference>
<evidence type="ECO:0000256" key="1">
    <source>
        <dbReference type="ARBA" id="ARBA00000085"/>
    </source>
</evidence>
<dbReference type="Gene3D" id="1.10.287.130">
    <property type="match status" value="1"/>
</dbReference>
<dbReference type="PROSITE" id="PS50110">
    <property type="entry name" value="RESPONSE_REGULATORY"/>
    <property type="match status" value="2"/>
</dbReference>
<dbReference type="PROSITE" id="PS50112">
    <property type="entry name" value="PAS"/>
    <property type="match status" value="1"/>
</dbReference>
<dbReference type="InterPro" id="IPR036890">
    <property type="entry name" value="HATPase_C_sf"/>
</dbReference>
<dbReference type="CDD" id="cd00130">
    <property type="entry name" value="PAS"/>
    <property type="match status" value="1"/>
</dbReference>
<feature type="modified residue" description="4-aspartylphosphate" evidence="4">
    <location>
        <position position="55"/>
    </location>
</feature>
<evidence type="ECO:0000259" key="5">
    <source>
        <dbReference type="PROSITE" id="PS50109"/>
    </source>
</evidence>
<dbReference type="AlphaFoldDB" id="A0A5K7YFK9"/>
<dbReference type="InterPro" id="IPR000014">
    <property type="entry name" value="PAS"/>
</dbReference>
<dbReference type="SMART" id="SM00388">
    <property type="entry name" value="HisKA"/>
    <property type="match status" value="1"/>
</dbReference>
<dbReference type="GO" id="GO:0000155">
    <property type="term" value="F:phosphorelay sensor kinase activity"/>
    <property type="evidence" value="ECO:0007669"/>
    <property type="project" value="InterPro"/>
</dbReference>
<dbReference type="SMART" id="SM00387">
    <property type="entry name" value="HATPase_c"/>
    <property type="match status" value="1"/>
</dbReference>
<dbReference type="Gene3D" id="3.40.50.2300">
    <property type="match status" value="2"/>
</dbReference>
<keyword evidence="3 4" id="KW-0597">Phosphoprotein</keyword>
<dbReference type="InterPro" id="IPR035965">
    <property type="entry name" value="PAS-like_dom_sf"/>
</dbReference>
<dbReference type="NCBIfam" id="TIGR00229">
    <property type="entry name" value="sensory_box"/>
    <property type="match status" value="1"/>
</dbReference>
<dbReference type="Gene3D" id="3.30.450.20">
    <property type="entry name" value="PAS domain"/>
    <property type="match status" value="1"/>
</dbReference>